<dbReference type="SMART" id="SM00530">
    <property type="entry name" value="HTH_XRE"/>
    <property type="match status" value="1"/>
</dbReference>
<dbReference type="InterPro" id="IPR001387">
    <property type="entry name" value="Cro/C1-type_HTH"/>
</dbReference>
<dbReference type="PANTHER" id="PTHR46797">
    <property type="entry name" value="HTH-TYPE TRANSCRIPTIONAL REGULATOR"/>
    <property type="match status" value="1"/>
</dbReference>
<dbReference type="SUPFAM" id="SSF48452">
    <property type="entry name" value="TPR-like"/>
    <property type="match status" value="1"/>
</dbReference>
<dbReference type="GO" id="GO:0005829">
    <property type="term" value="C:cytosol"/>
    <property type="evidence" value="ECO:0007669"/>
    <property type="project" value="TreeGrafter"/>
</dbReference>
<dbReference type="EMBL" id="BSTX01000001">
    <property type="protein sequence ID" value="GLZ75756.1"/>
    <property type="molecule type" value="Genomic_DNA"/>
</dbReference>
<dbReference type="PANTHER" id="PTHR46797:SF1">
    <property type="entry name" value="METHYLPHOSPHONATE SYNTHASE"/>
    <property type="match status" value="1"/>
</dbReference>
<keyword evidence="4" id="KW-1185">Reference proteome</keyword>
<dbReference type="GO" id="GO:0003677">
    <property type="term" value="F:DNA binding"/>
    <property type="evidence" value="ECO:0007669"/>
    <property type="project" value="UniProtKB-KW"/>
</dbReference>
<protein>
    <submittedName>
        <fullName evidence="3">Transcriptional regulator</fullName>
    </submittedName>
</protein>
<dbReference type="Pfam" id="PF13560">
    <property type="entry name" value="HTH_31"/>
    <property type="match status" value="1"/>
</dbReference>
<dbReference type="InterPro" id="IPR011990">
    <property type="entry name" value="TPR-like_helical_dom_sf"/>
</dbReference>
<dbReference type="InterPro" id="IPR050807">
    <property type="entry name" value="TransReg_Diox_bact_type"/>
</dbReference>
<evidence type="ECO:0000313" key="4">
    <source>
        <dbReference type="Proteomes" id="UP001165079"/>
    </source>
</evidence>
<dbReference type="Gene3D" id="1.10.260.40">
    <property type="entry name" value="lambda repressor-like DNA-binding domains"/>
    <property type="match status" value="1"/>
</dbReference>
<dbReference type="InterPro" id="IPR010982">
    <property type="entry name" value="Lambda_DNA-bd_dom_sf"/>
</dbReference>
<keyword evidence="1" id="KW-0238">DNA-binding</keyword>
<dbReference type="SUPFAM" id="SSF47413">
    <property type="entry name" value="lambda repressor-like DNA-binding domains"/>
    <property type="match status" value="1"/>
</dbReference>
<evidence type="ECO:0000259" key="2">
    <source>
        <dbReference type="PROSITE" id="PS50943"/>
    </source>
</evidence>
<accession>A0A9W6W7R4</accession>
<feature type="domain" description="HTH cro/C1-type" evidence="2">
    <location>
        <begin position="15"/>
        <end position="70"/>
    </location>
</feature>
<comment type="caution">
    <text evidence="3">The sequence shown here is derived from an EMBL/GenBank/DDBJ whole genome shotgun (WGS) entry which is preliminary data.</text>
</comment>
<sequence>MGVDVTEELPIGRRVAYWRQRRTMSQQVFADRIGKSKSWVDKIERGVRRLDKFSVLHDIADVLQVDVQLLLGRDPERSSEAFNCVDQVEVEDIRQALERYERLGTLFEAAPIQPMPLDDFAKSVSHAWMTFEAANYAALARSLITLLKTGPAVEEEAADPQKTRAANLLSQVYQIASSVLRKLGEPQLAWLAADRAISAAQRGDDPLLIGTATTRVANALRSLGRSSAALDLNIQVAQKVLAQGGADPGAAALSVHGQLLLQGAMAAAQCGDLPTARELLRSADGIADLVGDGHNHYWTSFGPTNVALHRAAAAVELGEGRMAVNTHVRIDPEAFARLVPERRAHHYVDVARGYNQIGDHHEAGRLLVEAGRVAPLEIRCRPLAHQVISDVLRRSRGAAPAPLIAMAEELRLAA</sequence>
<evidence type="ECO:0000256" key="1">
    <source>
        <dbReference type="ARBA" id="ARBA00023125"/>
    </source>
</evidence>
<dbReference type="Proteomes" id="UP001165079">
    <property type="component" value="Unassembled WGS sequence"/>
</dbReference>
<dbReference type="PROSITE" id="PS50943">
    <property type="entry name" value="HTH_CROC1"/>
    <property type="match status" value="1"/>
</dbReference>
<dbReference type="GO" id="GO:0003700">
    <property type="term" value="F:DNA-binding transcription factor activity"/>
    <property type="evidence" value="ECO:0007669"/>
    <property type="project" value="TreeGrafter"/>
</dbReference>
<proteinExistence type="predicted"/>
<dbReference type="CDD" id="cd00093">
    <property type="entry name" value="HTH_XRE"/>
    <property type="match status" value="1"/>
</dbReference>
<dbReference type="AlphaFoldDB" id="A0A9W6W7R4"/>
<evidence type="ECO:0000313" key="3">
    <source>
        <dbReference type="EMBL" id="GLZ75756.1"/>
    </source>
</evidence>
<name>A0A9W6W7R4_9ACTN</name>
<organism evidence="3 4">
    <name type="scientific">Actinorhabdospora filicis</name>
    <dbReference type="NCBI Taxonomy" id="1785913"/>
    <lineage>
        <taxon>Bacteria</taxon>
        <taxon>Bacillati</taxon>
        <taxon>Actinomycetota</taxon>
        <taxon>Actinomycetes</taxon>
        <taxon>Micromonosporales</taxon>
        <taxon>Micromonosporaceae</taxon>
        <taxon>Actinorhabdospora</taxon>
    </lineage>
</organism>
<reference evidence="3" key="1">
    <citation type="submission" date="2023-03" db="EMBL/GenBank/DDBJ databases">
        <title>Actinorhabdospora filicis NBRC 111898.</title>
        <authorList>
            <person name="Ichikawa N."/>
            <person name="Sato H."/>
            <person name="Tonouchi N."/>
        </authorList>
    </citation>
    <scope>NUCLEOTIDE SEQUENCE</scope>
    <source>
        <strain evidence="3">NBRC 111898</strain>
    </source>
</reference>
<gene>
    <name evidence="3" type="ORF">Afil01_05630</name>
</gene>